<protein>
    <submittedName>
        <fullName evidence="2">Uncharacterized protein</fullName>
    </submittedName>
</protein>
<feature type="compositionally biased region" description="Basic residues" evidence="1">
    <location>
        <begin position="317"/>
        <end position="327"/>
    </location>
</feature>
<accession>A0A4Q2CY65</accession>
<feature type="compositionally biased region" description="Acidic residues" evidence="1">
    <location>
        <begin position="333"/>
        <end position="349"/>
    </location>
</feature>
<gene>
    <name evidence="2" type="ORF">EST38_g14142</name>
</gene>
<keyword evidence="3" id="KW-1185">Reference proteome</keyword>
<comment type="caution">
    <text evidence="2">The sequence shown here is derived from an EMBL/GenBank/DDBJ whole genome shotgun (WGS) entry which is preliminary data.</text>
</comment>
<name>A0A4Q2CY65_9AGAR</name>
<dbReference type="OrthoDB" id="10563939at2759"/>
<reference evidence="2 3" key="1">
    <citation type="submission" date="2019-01" db="EMBL/GenBank/DDBJ databases">
        <title>Draft genome sequence of Psathyrella aberdarensis IHI B618.</title>
        <authorList>
            <person name="Buettner E."/>
            <person name="Kellner H."/>
        </authorList>
    </citation>
    <scope>NUCLEOTIDE SEQUENCE [LARGE SCALE GENOMIC DNA]</scope>
    <source>
        <strain evidence="2 3">IHI B618</strain>
    </source>
</reference>
<evidence type="ECO:0000256" key="1">
    <source>
        <dbReference type="SAM" id="MobiDB-lite"/>
    </source>
</evidence>
<dbReference type="AlphaFoldDB" id="A0A4Q2CY65"/>
<evidence type="ECO:0000313" key="2">
    <source>
        <dbReference type="EMBL" id="RXW11713.1"/>
    </source>
</evidence>
<proteinExistence type="predicted"/>
<feature type="region of interest" description="Disordered" evidence="1">
    <location>
        <begin position="271"/>
        <end position="355"/>
    </location>
</feature>
<evidence type="ECO:0000313" key="3">
    <source>
        <dbReference type="Proteomes" id="UP000290288"/>
    </source>
</evidence>
<sequence length="355" mass="41647">MPAQRSTKTLFTYPVKGEETRRFPFDKTIRTAYEIKDRRVAYGLINNIQDGADFMAYCEKYGRLSVTNTADPEVKKWAITHREISEGRWEEKTLIDANIAARNQIRILQDNIHDNHKKIEKIGKNIIDQVRTLNKNIPLLKNLIIKDQIRLQIEDEKVLRKERIKSGDYGSKYPPIRKISEREERMWRSWMCKMCKRYRHAIFHHTSPVPIRTQPFQITPSDAAPLTNNQPLEEGEIRESWQGDTHEWAKKEDPVLDENGWPVEIKAEEWGVPAGPAEKSEKWPMPQEKPWGTWKAEDVDRSVWTPKVQKPTTKPSKANKKKARKVRPISPPDSEDDGWWMDGDFDDDPDVIRWD</sequence>
<dbReference type="EMBL" id="SDEE01001660">
    <property type="protein sequence ID" value="RXW11713.1"/>
    <property type="molecule type" value="Genomic_DNA"/>
</dbReference>
<organism evidence="2 3">
    <name type="scientific">Candolleomyces aberdarensis</name>
    <dbReference type="NCBI Taxonomy" id="2316362"/>
    <lineage>
        <taxon>Eukaryota</taxon>
        <taxon>Fungi</taxon>
        <taxon>Dikarya</taxon>
        <taxon>Basidiomycota</taxon>
        <taxon>Agaricomycotina</taxon>
        <taxon>Agaricomycetes</taxon>
        <taxon>Agaricomycetidae</taxon>
        <taxon>Agaricales</taxon>
        <taxon>Agaricineae</taxon>
        <taxon>Psathyrellaceae</taxon>
        <taxon>Candolleomyces</taxon>
    </lineage>
</organism>
<dbReference type="Proteomes" id="UP000290288">
    <property type="component" value="Unassembled WGS sequence"/>
</dbReference>